<gene>
    <name evidence="2" type="ORF">KACC15558_20770</name>
</gene>
<accession>A0ABP9U2G6</accession>
<sequence>MLELSSEPCGIEAVRVRQAAYAVHNATSPGRVPLVVDAADELMHIAQAIRRARPAQAALPARPRADRPPPSQTARATARCTEKGNLHQGLVCTSPAVLGYPQN</sequence>
<dbReference type="EMBL" id="BAABNP010000007">
    <property type="protein sequence ID" value="GAA5341037.1"/>
    <property type="molecule type" value="Genomic_DNA"/>
</dbReference>
<protein>
    <submittedName>
        <fullName evidence="2">Uncharacterized protein</fullName>
    </submittedName>
</protein>
<name>A0ABP9U2G6_9MICO</name>
<feature type="region of interest" description="Disordered" evidence="1">
    <location>
        <begin position="53"/>
        <end position="77"/>
    </location>
</feature>
<reference evidence="2 3" key="1">
    <citation type="submission" date="2024-02" db="EMBL/GenBank/DDBJ databases">
        <title>Characterization of antibiotic resistant novel bacterial strains and their environmental applications.</title>
        <authorList>
            <person name="Manzoor S."/>
            <person name="Abbas S."/>
            <person name="Arshad M."/>
            <person name="Li W.J."/>
            <person name="Ahmed I."/>
        </authorList>
    </citation>
    <scope>NUCLEOTIDE SEQUENCE [LARGE SCALE GENOMIC DNA]</scope>
    <source>
        <strain evidence="2 3">KACC 15558</strain>
    </source>
</reference>
<organism evidence="2 3">
    <name type="scientific">Brevibacterium ammoniilyticum</name>
    <dbReference type="NCBI Taxonomy" id="1046555"/>
    <lineage>
        <taxon>Bacteria</taxon>
        <taxon>Bacillati</taxon>
        <taxon>Actinomycetota</taxon>
        <taxon>Actinomycetes</taxon>
        <taxon>Micrococcales</taxon>
        <taxon>Brevibacteriaceae</taxon>
        <taxon>Brevibacterium</taxon>
    </lineage>
</organism>
<feature type="compositionally biased region" description="Low complexity" evidence="1">
    <location>
        <begin position="53"/>
        <end position="62"/>
    </location>
</feature>
<evidence type="ECO:0000313" key="2">
    <source>
        <dbReference type="EMBL" id="GAA5341037.1"/>
    </source>
</evidence>
<proteinExistence type="predicted"/>
<comment type="caution">
    <text evidence="2">The sequence shown here is derived from an EMBL/GenBank/DDBJ whole genome shotgun (WGS) entry which is preliminary data.</text>
</comment>
<keyword evidence="3" id="KW-1185">Reference proteome</keyword>
<dbReference type="Proteomes" id="UP001498935">
    <property type="component" value="Unassembled WGS sequence"/>
</dbReference>
<evidence type="ECO:0000313" key="3">
    <source>
        <dbReference type="Proteomes" id="UP001498935"/>
    </source>
</evidence>
<evidence type="ECO:0000256" key="1">
    <source>
        <dbReference type="SAM" id="MobiDB-lite"/>
    </source>
</evidence>